<evidence type="ECO:0000256" key="7">
    <source>
        <dbReference type="ARBA" id="ARBA00023136"/>
    </source>
</evidence>
<comment type="subcellular location">
    <subcellularLocation>
        <location evidence="1 9">Cell inner membrane</location>
        <topology evidence="1 9">Multi-pass membrane protein</topology>
    </subcellularLocation>
</comment>
<keyword evidence="7 9" id="KW-0472">Membrane</keyword>
<comment type="function">
    <text evidence="9">Part of the tripartite ATP-independent periplasmic (TRAP) transport system.</text>
</comment>
<evidence type="ECO:0000256" key="4">
    <source>
        <dbReference type="ARBA" id="ARBA00022519"/>
    </source>
</evidence>
<name>A0A2M8VZ12_9BURK</name>
<dbReference type="EMBL" id="PGTX01000001">
    <property type="protein sequence ID" value="PJI83107.1"/>
    <property type="molecule type" value="Genomic_DNA"/>
</dbReference>
<keyword evidence="12" id="KW-1185">Reference proteome</keyword>
<dbReference type="PANTHER" id="PTHR35011">
    <property type="entry name" value="2,3-DIKETO-L-GULONATE TRAP TRANSPORTER SMALL PERMEASE PROTEIN YIAM"/>
    <property type="match status" value="1"/>
</dbReference>
<dbReference type="GO" id="GO:0022857">
    <property type="term" value="F:transmembrane transporter activity"/>
    <property type="evidence" value="ECO:0007669"/>
    <property type="project" value="UniProtKB-UniRule"/>
</dbReference>
<evidence type="ECO:0000313" key="12">
    <source>
        <dbReference type="Proteomes" id="UP000229366"/>
    </source>
</evidence>
<comment type="subunit">
    <text evidence="9">The complex comprises the extracytoplasmic solute receptor protein and the two transmembrane proteins.</text>
</comment>
<feature type="transmembrane region" description="Helical" evidence="9">
    <location>
        <begin position="95"/>
        <end position="116"/>
    </location>
</feature>
<evidence type="ECO:0000256" key="1">
    <source>
        <dbReference type="ARBA" id="ARBA00004429"/>
    </source>
</evidence>
<proteinExistence type="inferred from homology"/>
<keyword evidence="4 9" id="KW-0997">Cell inner membrane</keyword>
<keyword evidence="2 9" id="KW-0813">Transport</keyword>
<gene>
    <name evidence="11" type="ORF">B0G85_0499</name>
</gene>
<dbReference type="InterPro" id="IPR055348">
    <property type="entry name" value="DctQ"/>
</dbReference>
<feature type="transmembrane region" description="Helical" evidence="9">
    <location>
        <begin position="52"/>
        <end position="74"/>
    </location>
</feature>
<protein>
    <recommendedName>
        <fullName evidence="9">TRAP transporter small permease protein</fullName>
    </recommendedName>
</protein>
<organism evidence="11 12">
    <name type="scientific">Polynucleobacter brandtiae</name>
    <dbReference type="NCBI Taxonomy" id="1938816"/>
    <lineage>
        <taxon>Bacteria</taxon>
        <taxon>Pseudomonadati</taxon>
        <taxon>Pseudomonadota</taxon>
        <taxon>Betaproteobacteria</taxon>
        <taxon>Burkholderiales</taxon>
        <taxon>Burkholderiaceae</taxon>
        <taxon>Polynucleobacter</taxon>
    </lineage>
</organism>
<accession>A0A2M8VZ12</accession>
<dbReference type="PANTHER" id="PTHR35011:SF4">
    <property type="entry name" value="SLL1102 PROTEIN"/>
    <property type="match status" value="1"/>
</dbReference>
<evidence type="ECO:0000313" key="11">
    <source>
        <dbReference type="EMBL" id="PJI83107.1"/>
    </source>
</evidence>
<keyword evidence="6 9" id="KW-1133">Transmembrane helix</keyword>
<reference evidence="11 12" key="1">
    <citation type="submission" date="2017-11" db="EMBL/GenBank/DDBJ databases">
        <title>Genomic Encyclopedia of Type Strains, Phase III (KMG-III): the genomes of soil and plant-associated and newly described type strains.</title>
        <authorList>
            <person name="Whitman W."/>
        </authorList>
    </citation>
    <scope>NUCLEOTIDE SEQUENCE [LARGE SCALE GENOMIC DNA]</scope>
    <source>
        <strain evidence="11 12">UB-Domo-W1</strain>
    </source>
</reference>
<evidence type="ECO:0000256" key="8">
    <source>
        <dbReference type="ARBA" id="ARBA00038436"/>
    </source>
</evidence>
<evidence type="ECO:0000256" key="2">
    <source>
        <dbReference type="ARBA" id="ARBA00022448"/>
    </source>
</evidence>
<dbReference type="GO" id="GO:0005886">
    <property type="term" value="C:plasma membrane"/>
    <property type="evidence" value="ECO:0007669"/>
    <property type="project" value="UniProtKB-SubCell"/>
</dbReference>
<evidence type="ECO:0000256" key="9">
    <source>
        <dbReference type="RuleBase" id="RU369079"/>
    </source>
</evidence>
<evidence type="ECO:0000256" key="6">
    <source>
        <dbReference type="ARBA" id="ARBA00022989"/>
    </source>
</evidence>
<comment type="caution">
    <text evidence="11">The sequence shown here is derived from an EMBL/GenBank/DDBJ whole genome shotgun (WGS) entry which is preliminary data.</text>
</comment>
<dbReference type="InterPro" id="IPR007387">
    <property type="entry name" value="TRAP_DctQ"/>
</dbReference>
<sequence>MSDINLNLIAVSKKIDYITTISGNIVGWMIIPMVLSLAYEVVARYIFGAPTIWAYDMTFMLYGAFFMLGSSYTLKNKGHIRTDMFYDAWSHKTQAMVDLACYAFLFFPFTLIFTLVGWEYFYQAFINDERFVSSPWMAITWPFMMTLPLTGFLLSIQGISEVCKCIVAIKLNQWPLATKQES</sequence>
<evidence type="ECO:0000259" key="10">
    <source>
        <dbReference type="Pfam" id="PF04290"/>
    </source>
</evidence>
<feature type="transmembrane region" description="Helical" evidence="9">
    <location>
        <begin position="21"/>
        <end position="46"/>
    </location>
</feature>
<comment type="similarity">
    <text evidence="8 9">Belongs to the TRAP transporter small permease family.</text>
</comment>
<dbReference type="Pfam" id="PF04290">
    <property type="entry name" value="DctQ"/>
    <property type="match status" value="1"/>
</dbReference>
<feature type="domain" description="Tripartite ATP-independent periplasmic transporters DctQ component" evidence="10">
    <location>
        <begin position="33"/>
        <end position="165"/>
    </location>
</feature>
<keyword evidence="3" id="KW-1003">Cell membrane</keyword>
<dbReference type="RefSeq" id="WP_100378843.1">
    <property type="nucleotide sequence ID" value="NZ_CBCSBW010000001.1"/>
</dbReference>
<evidence type="ECO:0000256" key="3">
    <source>
        <dbReference type="ARBA" id="ARBA00022475"/>
    </source>
</evidence>
<dbReference type="AlphaFoldDB" id="A0A2M8VZ12"/>
<evidence type="ECO:0000256" key="5">
    <source>
        <dbReference type="ARBA" id="ARBA00022692"/>
    </source>
</evidence>
<dbReference type="Proteomes" id="UP000229366">
    <property type="component" value="Unassembled WGS sequence"/>
</dbReference>
<keyword evidence="5 9" id="KW-0812">Transmembrane</keyword>
<feature type="transmembrane region" description="Helical" evidence="9">
    <location>
        <begin position="136"/>
        <end position="156"/>
    </location>
</feature>
<dbReference type="OrthoDB" id="8559033at2"/>